<comment type="catalytic activity">
    <reaction evidence="1">
        <text>[L-4-(L-arginin-2-N-yl)aspartate](n) + H2O = [L-4-(L-arginin-2-N-yl)aspartate](n-1) + L-4-(L-arginin-2-N-yl)aspartate</text>
        <dbReference type="Rhea" id="RHEA:12845"/>
        <dbReference type="Rhea" id="RHEA-COMP:13728"/>
        <dbReference type="Rhea" id="RHEA-COMP:13734"/>
        <dbReference type="ChEBI" id="CHEBI:15377"/>
        <dbReference type="ChEBI" id="CHEBI:137986"/>
        <dbReference type="ChEBI" id="CHEBI:137991"/>
        <dbReference type="EC" id="3.4.15.6"/>
    </reaction>
</comment>
<dbReference type="GO" id="GO:0008241">
    <property type="term" value="F:peptidyl-dipeptidase activity"/>
    <property type="evidence" value="ECO:0007669"/>
    <property type="project" value="UniProtKB-EC"/>
</dbReference>
<dbReference type="CDD" id="cd03145">
    <property type="entry name" value="GAT1_cyanophycinase"/>
    <property type="match status" value="1"/>
</dbReference>
<dbReference type="Gene3D" id="3.40.50.880">
    <property type="match status" value="1"/>
</dbReference>
<protein>
    <recommendedName>
        <fullName evidence="5">Cyanophycinase</fullName>
        <ecNumber evidence="4">3.4.15.6</ecNumber>
    </recommendedName>
</protein>
<keyword evidence="9" id="KW-0732">Signal</keyword>
<name>A0A6L6QQG3_9BURK</name>
<evidence type="ECO:0000256" key="9">
    <source>
        <dbReference type="SAM" id="SignalP"/>
    </source>
</evidence>
<dbReference type="InterPro" id="IPR005320">
    <property type="entry name" value="Peptidase_S51"/>
</dbReference>
<comment type="function">
    <text evidence="2">Exopeptidase that catalyzes the hydrolytic cleavage of multi-L-arginyl-poly-L-aspartic acid (cyanophycin; a water-insoluble reserve polymer) into aspartate-arginine dipeptides.</text>
</comment>
<dbReference type="OrthoDB" id="9799980at2"/>
<evidence type="ECO:0000313" key="10">
    <source>
        <dbReference type="EMBL" id="MTW14137.1"/>
    </source>
</evidence>
<organism evidence="10 11">
    <name type="scientific">Massilia eburnea</name>
    <dbReference type="NCBI Taxonomy" id="1776165"/>
    <lineage>
        <taxon>Bacteria</taxon>
        <taxon>Pseudomonadati</taxon>
        <taxon>Pseudomonadota</taxon>
        <taxon>Betaproteobacteria</taxon>
        <taxon>Burkholderiales</taxon>
        <taxon>Oxalobacteraceae</taxon>
        <taxon>Telluria group</taxon>
        <taxon>Massilia</taxon>
    </lineage>
</organism>
<evidence type="ECO:0000313" key="11">
    <source>
        <dbReference type="Proteomes" id="UP000472320"/>
    </source>
</evidence>
<evidence type="ECO:0000256" key="3">
    <source>
        <dbReference type="ARBA" id="ARBA00006534"/>
    </source>
</evidence>
<gene>
    <name evidence="10" type="ORF">GM658_26330</name>
</gene>
<feature type="chain" id="PRO_5026754067" description="Cyanophycinase" evidence="9">
    <location>
        <begin position="38"/>
        <end position="339"/>
    </location>
</feature>
<accession>A0A6L6QQG3</accession>
<dbReference type="Proteomes" id="UP000472320">
    <property type="component" value="Unassembled WGS sequence"/>
</dbReference>
<dbReference type="PANTHER" id="PTHR36175:SF1">
    <property type="entry name" value="CYANOPHYCINASE"/>
    <property type="match status" value="1"/>
</dbReference>
<dbReference type="PIRSF" id="PIRSF032067">
    <property type="entry name" value="Cyanophycinase"/>
    <property type="match status" value="1"/>
</dbReference>
<keyword evidence="11" id="KW-1185">Reference proteome</keyword>
<keyword evidence="6" id="KW-0645">Protease</keyword>
<dbReference type="SUPFAM" id="SSF52317">
    <property type="entry name" value="Class I glutamine amidotransferase-like"/>
    <property type="match status" value="1"/>
</dbReference>
<comment type="caution">
    <text evidence="10">The sequence shown here is derived from an EMBL/GenBank/DDBJ whole genome shotgun (WGS) entry which is preliminary data.</text>
</comment>
<evidence type="ECO:0000256" key="1">
    <source>
        <dbReference type="ARBA" id="ARBA00001092"/>
    </source>
</evidence>
<dbReference type="InterPro" id="IPR011811">
    <property type="entry name" value="Peptidase_S51_cyanophycinase"/>
</dbReference>
<evidence type="ECO:0000256" key="6">
    <source>
        <dbReference type="ARBA" id="ARBA00022670"/>
    </source>
</evidence>
<dbReference type="EC" id="3.4.15.6" evidence="4"/>
<sequence length="339" mass="36027">MAGQDPLQPGSIAMVRLHRFFAVFLLLAAALAAPAQAGKPYQYYAVGDPTNVVVAPRTKSAMVLMGGGPDVDAAFSWMIQKGGGGNFVVIRSRGTDAYNPYIFAMGGVQSVETLVIPSRDAANDPFVIERIRNAEELFIAGGDQSDYINFWEGTPVQAAIQELANRKTPIGGTSAGMMLLGRFGFSALNGSITSSEALANPFDKRITLERDYLAMQAMGSVITDAHFDTRDRLGRLVTFMARIVNDGWATMARGIGVDVETALLVEDGKGSRIGAGSVTFLQTVGVPQVCLPKQPLTYQNLQAQRLSGGGTFDLGNWAGYGGSTVNYTVSAVQGVLVTK</sequence>
<dbReference type="GO" id="GO:0006508">
    <property type="term" value="P:proteolysis"/>
    <property type="evidence" value="ECO:0007669"/>
    <property type="project" value="UniProtKB-KW"/>
</dbReference>
<evidence type="ECO:0000256" key="5">
    <source>
        <dbReference type="ARBA" id="ARBA00015719"/>
    </source>
</evidence>
<evidence type="ECO:0000256" key="7">
    <source>
        <dbReference type="ARBA" id="ARBA00022801"/>
    </source>
</evidence>
<dbReference type="AlphaFoldDB" id="A0A6L6QQG3"/>
<comment type="similarity">
    <text evidence="3">Belongs to the peptidase S51 family.</text>
</comment>
<keyword evidence="8" id="KW-0720">Serine protease</keyword>
<dbReference type="PANTHER" id="PTHR36175">
    <property type="entry name" value="CYANOPHYCINASE"/>
    <property type="match status" value="1"/>
</dbReference>
<dbReference type="EMBL" id="WNKX01000034">
    <property type="protein sequence ID" value="MTW14137.1"/>
    <property type="molecule type" value="Genomic_DNA"/>
</dbReference>
<dbReference type="Pfam" id="PF03575">
    <property type="entry name" value="Peptidase_S51"/>
    <property type="match status" value="1"/>
</dbReference>
<proteinExistence type="inferred from homology"/>
<keyword evidence="7" id="KW-0378">Hydrolase</keyword>
<reference evidence="10 11" key="1">
    <citation type="submission" date="2019-11" db="EMBL/GenBank/DDBJ databases">
        <title>Type strains purchased from KCTC, JCM and DSMZ.</title>
        <authorList>
            <person name="Lu H."/>
        </authorList>
    </citation>
    <scope>NUCLEOTIDE SEQUENCE [LARGE SCALE GENOMIC DNA]</scope>
    <source>
        <strain evidence="10 11">JCM 31587</strain>
    </source>
</reference>
<dbReference type="GO" id="GO:0008236">
    <property type="term" value="F:serine-type peptidase activity"/>
    <property type="evidence" value="ECO:0007669"/>
    <property type="project" value="UniProtKB-KW"/>
</dbReference>
<evidence type="ECO:0000256" key="2">
    <source>
        <dbReference type="ARBA" id="ARBA00002039"/>
    </source>
</evidence>
<evidence type="ECO:0000256" key="8">
    <source>
        <dbReference type="ARBA" id="ARBA00022825"/>
    </source>
</evidence>
<evidence type="ECO:0000256" key="4">
    <source>
        <dbReference type="ARBA" id="ARBA00013115"/>
    </source>
</evidence>
<feature type="signal peptide" evidence="9">
    <location>
        <begin position="1"/>
        <end position="37"/>
    </location>
</feature>
<dbReference type="InterPro" id="IPR029062">
    <property type="entry name" value="Class_I_gatase-like"/>
</dbReference>